<evidence type="ECO:0000256" key="4">
    <source>
        <dbReference type="ARBA" id="ARBA00022801"/>
    </source>
</evidence>
<proteinExistence type="predicted"/>
<comment type="caution">
    <text evidence="8">The sequence shown here is derived from an EMBL/GenBank/DDBJ whole genome shotgun (WGS) entry which is preliminary data.</text>
</comment>
<dbReference type="CDD" id="cd18870">
    <property type="entry name" value="NUDIX_AcylCoAdiphos_Nudt19"/>
    <property type="match status" value="1"/>
</dbReference>
<name>A0A7W4Z5P4_9GAMM</name>
<reference evidence="8 9" key="1">
    <citation type="submission" date="2020-08" db="EMBL/GenBank/DDBJ databases">
        <title>Genomic Encyclopedia of Type Strains, Phase III (KMG-III): the genomes of soil and plant-associated and newly described type strains.</title>
        <authorList>
            <person name="Whitman W."/>
        </authorList>
    </citation>
    <scope>NUCLEOTIDE SEQUENCE [LARGE SCALE GENOMIC DNA]</scope>
    <source>
        <strain evidence="8 9">CECT 8654</strain>
    </source>
</reference>
<feature type="domain" description="Nudix hydrolase" evidence="7">
    <location>
        <begin position="6"/>
        <end position="149"/>
    </location>
</feature>
<dbReference type="Gene3D" id="3.90.79.10">
    <property type="entry name" value="Nucleoside Triphosphate Pyrophosphohydrolase"/>
    <property type="match status" value="2"/>
</dbReference>
<dbReference type="SUPFAM" id="SSF55811">
    <property type="entry name" value="Nudix"/>
    <property type="match status" value="1"/>
</dbReference>
<dbReference type="EMBL" id="JACHWY010000001">
    <property type="protein sequence ID" value="MBB3047388.1"/>
    <property type="molecule type" value="Genomic_DNA"/>
</dbReference>
<keyword evidence="4" id="KW-0378">Hydrolase</keyword>
<dbReference type="InterPro" id="IPR039121">
    <property type="entry name" value="NUDT19"/>
</dbReference>
<dbReference type="RefSeq" id="WP_183410015.1">
    <property type="nucleotide sequence ID" value="NZ_JACHWY010000001.1"/>
</dbReference>
<dbReference type="PANTHER" id="PTHR12318">
    <property type="entry name" value="TESTOSTERONE-REGULATED PROTEIN RP2"/>
    <property type="match status" value="1"/>
</dbReference>
<evidence type="ECO:0000256" key="6">
    <source>
        <dbReference type="ARBA" id="ARBA00023211"/>
    </source>
</evidence>
<dbReference type="InterPro" id="IPR000086">
    <property type="entry name" value="NUDIX_hydrolase_dom"/>
</dbReference>
<dbReference type="InterPro" id="IPR015797">
    <property type="entry name" value="NUDIX_hydrolase-like_dom_sf"/>
</dbReference>
<comment type="cofactor">
    <cofactor evidence="1">
        <name>Mn(2+)</name>
        <dbReference type="ChEBI" id="CHEBI:29035"/>
    </cofactor>
</comment>
<dbReference type="GO" id="GO:0046872">
    <property type="term" value="F:metal ion binding"/>
    <property type="evidence" value="ECO:0007669"/>
    <property type="project" value="UniProtKB-KW"/>
</dbReference>
<evidence type="ECO:0000256" key="5">
    <source>
        <dbReference type="ARBA" id="ARBA00022842"/>
    </source>
</evidence>
<organism evidence="8 9">
    <name type="scientific">Litorivivens lipolytica</name>
    <dbReference type="NCBI Taxonomy" id="1524264"/>
    <lineage>
        <taxon>Bacteria</taxon>
        <taxon>Pseudomonadati</taxon>
        <taxon>Pseudomonadota</taxon>
        <taxon>Gammaproteobacteria</taxon>
        <taxon>Litorivivens</taxon>
    </lineage>
</organism>
<keyword evidence="6" id="KW-0464">Manganese</keyword>
<evidence type="ECO:0000256" key="2">
    <source>
        <dbReference type="ARBA" id="ARBA00001946"/>
    </source>
</evidence>
<keyword evidence="9" id="KW-1185">Reference proteome</keyword>
<evidence type="ECO:0000259" key="7">
    <source>
        <dbReference type="PROSITE" id="PS51462"/>
    </source>
</evidence>
<keyword evidence="5" id="KW-0460">Magnesium</keyword>
<dbReference type="PANTHER" id="PTHR12318:SF0">
    <property type="entry name" value="ACYL-COENZYME A DIPHOSPHATASE NUDT19"/>
    <property type="match status" value="1"/>
</dbReference>
<dbReference type="AlphaFoldDB" id="A0A7W4Z5P4"/>
<sequence>MSDSAAIRPAATLVLLREANGQIETLLLRRLSKSGRGAWVFPGGVVEPQDGGDADEENSARAAAVRETHEEAGITVAQESLQFISHWTTPDAPEVSKKRFSTWFFLSDQPVGEIEVDKVEIDAYRWCVPADVIAEHQAGELKMLPPTLVTLTELAACESIEDAKAFYKSRTVPYIEPRMATADDKICMLYAGDAGYEATDGTAAGARNRCWLEGHYWRYDFTG</sequence>
<dbReference type="PROSITE" id="PS51462">
    <property type="entry name" value="NUDIX"/>
    <property type="match status" value="1"/>
</dbReference>
<keyword evidence="3" id="KW-0479">Metal-binding</keyword>
<comment type="cofactor">
    <cofactor evidence="2">
        <name>Mg(2+)</name>
        <dbReference type="ChEBI" id="CHEBI:18420"/>
    </cofactor>
</comment>
<dbReference type="GO" id="GO:0016818">
    <property type="term" value="F:hydrolase activity, acting on acid anhydrides, in phosphorus-containing anhydrides"/>
    <property type="evidence" value="ECO:0007669"/>
    <property type="project" value="InterPro"/>
</dbReference>
<evidence type="ECO:0000256" key="1">
    <source>
        <dbReference type="ARBA" id="ARBA00001936"/>
    </source>
</evidence>
<protein>
    <submittedName>
        <fullName evidence="8">8-oxo-dGTP pyrophosphatase MutT (NUDIX family)</fullName>
    </submittedName>
</protein>
<gene>
    <name evidence="8" type="ORF">FHR99_001624</name>
</gene>
<evidence type="ECO:0000313" key="8">
    <source>
        <dbReference type="EMBL" id="MBB3047388.1"/>
    </source>
</evidence>
<evidence type="ECO:0000256" key="3">
    <source>
        <dbReference type="ARBA" id="ARBA00022723"/>
    </source>
</evidence>
<evidence type="ECO:0000313" key="9">
    <source>
        <dbReference type="Proteomes" id="UP000537130"/>
    </source>
</evidence>
<dbReference type="Proteomes" id="UP000537130">
    <property type="component" value="Unassembled WGS sequence"/>
</dbReference>
<accession>A0A7W4Z5P4</accession>
<dbReference type="Pfam" id="PF00293">
    <property type="entry name" value="NUDIX"/>
    <property type="match status" value="1"/>
</dbReference>